<evidence type="ECO:0000256" key="1">
    <source>
        <dbReference type="ARBA" id="ARBA00009580"/>
    </source>
</evidence>
<dbReference type="InterPro" id="IPR029021">
    <property type="entry name" value="Prot-tyrosine_phosphatase-like"/>
</dbReference>
<dbReference type="PANTHER" id="PTHR31126">
    <property type="entry name" value="TYROSINE-PROTEIN PHOSPHATASE"/>
    <property type="match status" value="1"/>
</dbReference>
<feature type="region of interest" description="Disordered" evidence="2">
    <location>
        <begin position="1"/>
        <end position="28"/>
    </location>
</feature>
<accession>A0A1X1PZZ1</accession>
<dbReference type="PROSITE" id="PS50056">
    <property type="entry name" value="TYR_PHOSPHATASE_2"/>
    <property type="match status" value="1"/>
</dbReference>
<comment type="similarity">
    <text evidence="1">Belongs to the protein-tyrosine phosphatase family.</text>
</comment>
<dbReference type="Pfam" id="PF13350">
    <property type="entry name" value="Y_phosphatase3"/>
    <property type="match status" value="1"/>
</dbReference>
<dbReference type="PROSITE" id="PS00383">
    <property type="entry name" value="TYR_PHOSPHATASE_1"/>
    <property type="match status" value="1"/>
</dbReference>
<dbReference type="HOGENOM" id="CLU_057546_3_0_11"/>
<dbReference type="InterPro" id="IPR000387">
    <property type="entry name" value="Tyr_Pase_dom"/>
</dbReference>
<dbReference type="AlphaFoldDB" id="Q2J949"/>
<dbReference type="STRING" id="106370.Francci3_2835"/>
<organism evidence="3 4">
    <name type="scientific">Frankia casuarinae (strain DSM 45818 / CECT 9043 / HFP020203 / CcI3)</name>
    <dbReference type="NCBI Taxonomy" id="106370"/>
    <lineage>
        <taxon>Bacteria</taxon>
        <taxon>Bacillati</taxon>
        <taxon>Actinomycetota</taxon>
        <taxon>Actinomycetes</taxon>
        <taxon>Frankiales</taxon>
        <taxon>Frankiaceae</taxon>
        <taxon>Frankia</taxon>
    </lineage>
</organism>
<protein>
    <submittedName>
        <fullName evidence="3">Protein tyrosine/serine phosphatase</fullName>
    </submittedName>
</protein>
<dbReference type="EMBL" id="CP000249">
    <property type="protein sequence ID" value="ABD12193.1"/>
    <property type="molecule type" value="Genomic_DNA"/>
</dbReference>
<dbReference type="InterPro" id="IPR026893">
    <property type="entry name" value="Tyr/Ser_Pase_IphP-type"/>
</dbReference>
<dbReference type="PANTHER" id="PTHR31126:SF1">
    <property type="entry name" value="TYROSINE SPECIFIC PROTEIN PHOSPHATASES DOMAIN-CONTAINING PROTEIN"/>
    <property type="match status" value="1"/>
</dbReference>
<evidence type="ECO:0000256" key="2">
    <source>
        <dbReference type="SAM" id="MobiDB-lite"/>
    </source>
</evidence>
<accession>Q2J949</accession>
<proteinExistence type="inferred from homology"/>
<sequence length="283" mass="29606">MPVVSTGSTATAASTGSAPGDGGAPQARRVLSLPGTINLRDVGGYPTVHGRSLRWRTLLRSGTLRGLDGRGQAILAQIGLRTVIDLREDTEVAHDPDQLGRLAATHRRVPVYTLPVDRHQTAGDLRSLYDHVVDHRGDRLTAAMLALATPGALPAIVHCSAGKDRTGLVIALALDLAGVPAEVIAQDFALTSYFLRDEAAAAVQRISALMSTDGEELPASLMASPPDLILHALDRIHARHGDTRTYLLAHGATAHALDRLVEALLVPAEASDAGPDCGPPTAG</sequence>
<evidence type="ECO:0000313" key="3">
    <source>
        <dbReference type="EMBL" id="ABD12193.1"/>
    </source>
</evidence>
<dbReference type="Gene3D" id="3.90.190.10">
    <property type="entry name" value="Protein tyrosine phosphatase superfamily"/>
    <property type="match status" value="1"/>
</dbReference>
<name>Q2J949_FRACC</name>
<dbReference type="KEGG" id="fra:Francci3_2835"/>
<dbReference type="SUPFAM" id="SSF52799">
    <property type="entry name" value="(Phosphotyrosine protein) phosphatases II"/>
    <property type="match status" value="1"/>
</dbReference>
<dbReference type="OrthoDB" id="1188001at2"/>
<feature type="compositionally biased region" description="Low complexity" evidence="2">
    <location>
        <begin position="1"/>
        <end position="18"/>
    </location>
</feature>
<dbReference type="Proteomes" id="UP000001937">
    <property type="component" value="Chromosome"/>
</dbReference>
<keyword evidence="4" id="KW-1185">Reference proteome</keyword>
<reference evidence="3 4" key="1">
    <citation type="journal article" date="2007" name="Genome Res.">
        <title>Genome characteristics of facultatively symbiotic Frankia sp. strains reflect host range and host plant biogeography.</title>
        <authorList>
            <person name="Normand P."/>
            <person name="Lapierre P."/>
            <person name="Tisa L.S."/>
            <person name="Gogarten J.P."/>
            <person name="Alloisio N."/>
            <person name="Bagnarol E."/>
            <person name="Bassi C.A."/>
            <person name="Berry A.M."/>
            <person name="Bickhart D.M."/>
            <person name="Choisne N."/>
            <person name="Couloux A."/>
            <person name="Cournoyer B."/>
            <person name="Cruveiller S."/>
            <person name="Daubin V."/>
            <person name="Demange N."/>
            <person name="Francino M.P."/>
            <person name="Goltsman E."/>
            <person name="Huang Y."/>
            <person name="Kopp O.R."/>
            <person name="Labarre L."/>
            <person name="Lapidus A."/>
            <person name="Lavire C."/>
            <person name="Marechal J."/>
            <person name="Martinez M."/>
            <person name="Mastronunzio J.E."/>
            <person name="Mullin B.C."/>
            <person name="Niemann J."/>
            <person name="Pujic P."/>
            <person name="Rawnsley T."/>
            <person name="Rouy Z."/>
            <person name="Schenowitz C."/>
            <person name="Sellstedt A."/>
            <person name="Tavares F."/>
            <person name="Tomkins J.P."/>
            <person name="Vallenet D."/>
            <person name="Valverde C."/>
            <person name="Wall L.G."/>
            <person name="Wang Y."/>
            <person name="Medigue C."/>
            <person name="Benson D.R."/>
        </authorList>
    </citation>
    <scope>NUCLEOTIDE SEQUENCE [LARGE SCALE GENOMIC DNA]</scope>
    <source>
        <strain evidence="4">DSM 45818 / CECT 9043 / CcI3</strain>
    </source>
</reference>
<gene>
    <name evidence="3" type="ordered locus">Francci3_2835</name>
</gene>
<dbReference type="InterPro" id="IPR016130">
    <property type="entry name" value="Tyr_Pase_AS"/>
</dbReference>
<dbReference type="eggNOG" id="COG2365">
    <property type="taxonomic scope" value="Bacteria"/>
</dbReference>
<dbReference type="RefSeq" id="WP_011437222.1">
    <property type="nucleotide sequence ID" value="NC_007777.1"/>
</dbReference>
<evidence type="ECO:0000313" key="4">
    <source>
        <dbReference type="Proteomes" id="UP000001937"/>
    </source>
</evidence>
<dbReference type="GO" id="GO:0004721">
    <property type="term" value="F:phosphoprotein phosphatase activity"/>
    <property type="evidence" value="ECO:0007669"/>
    <property type="project" value="InterPro"/>
</dbReference>